<organism evidence="2 3">
    <name type="scientific">Gracilariopsis chorda</name>
    <dbReference type="NCBI Taxonomy" id="448386"/>
    <lineage>
        <taxon>Eukaryota</taxon>
        <taxon>Rhodophyta</taxon>
        <taxon>Florideophyceae</taxon>
        <taxon>Rhodymeniophycidae</taxon>
        <taxon>Gracilariales</taxon>
        <taxon>Gracilariaceae</taxon>
        <taxon>Gracilariopsis</taxon>
    </lineage>
</organism>
<feature type="compositionally biased region" description="Polar residues" evidence="1">
    <location>
        <begin position="13"/>
        <end position="29"/>
    </location>
</feature>
<dbReference type="Proteomes" id="UP000247409">
    <property type="component" value="Unassembled WGS sequence"/>
</dbReference>
<accession>A0A2V3J5J0</accession>
<dbReference type="EMBL" id="NBIV01000012">
    <property type="protein sequence ID" value="PXF48640.1"/>
    <property type="molecule type" value="Genomic_DNA"/>
</dbReference>
<evidence type="ECO:0000313" key="3">
    <source>
        <dbReference type="Proteomes" id="UP000247409"/>
    </source>
</evidence>
<evidence type="ECO:0000313" key="2">
    <source>
        <dbReference type="EMBL" id="PXF48640.1"/>
    </source>
</evidence>
<keyword evidence="3" id="KW-1185">Reference proteome</keyword>
<gene>
    <name evidence="2" type="ORF">BWQ96_01492</name>
</gene>
<proteinExistence type="predicted"/>
<feature type="compositionally biased region" description="Polar residues" evidence="1">
    <location>
        <begin position="63"/>
        <end position="80"/>
    </location>
</feature>
<reference evidence="2 3" key="1">
    <citation type="journal article" date="2018" name="Mol. Biol. Evol.">
        <title>Analysis of the draft genome of the red seaweed Gracilariopsis chorda provides insights into genome size evolution in Rhodophyta.</title>
        <authorList>
            <person name="Lee J."/>
            <person name="Yang E.C."/>
            <person name="Graf L."/>
            <person name="Yang J.H."/>
            <person name="Qiu H."/>
            <person name="Zel Zion U."/>
            <person name="Chan C.X."/>
            <person name="Stephens T.G."/>
            <person name="Weber A.P.M."/>
            <person name="Boo G.H."/>
            <person name="Boo S.M."/>
            <person name="Kim K.M."/>
            <person name="Shin Y."/>
            <person name="Jung M."/>
            <person name="Lee S.J."/>
            <person name="Yim H.S."/>
            <person name="Lee J.H."/>
            <person name="Bhattacharya D."/>
            <person name="Yoon H.S."/>
        </authorList>
    </citation>
    <scope>NUCLEOTIDE SEQUENCE [LARGE SCALE GENOMIC DNA]</scope>
    <source>
        <strain evidence="2 3">SKKU-2015</strain>
        <tissue evidence="2">Whole body</tissue>
    </source>
</reference>
<evidence type="ECO:0000256" key="1">
    <source>
        <dbReference type="SAM" id="MobiDB-lite"/>
    </source>
</evidence>
<comment type="caution">
    <text evidence="2">The sequence shown here is derived from an EMBL/GenBank/DDBJ whole genome shotgun (WGS) entry which is preliminary data.</text>
</comment>
<feature type="compositionally biased region" description="Basic and acidic residues" evidence="1">
    <location>
        <begin position="1"/>
        <end position="11"/>
    </location>
</feature>
<feature type="region of interest" description="Disordered" evidence="1">
    <location>
        <begin position="1"/>
        <end position="89"/>
    </location>
</feature>
<protein>
    <submittedName>
        <fullName evidence="2">Uncharacterized protein</fullName>
    </submittedName>
</protein>
<sequence length="223" mass="24771">MRRPRDSDGPKSEGSQPKSLSQRIKNSSKLLRRKSQAVRRPQTDVNAEQRGEAVTPALLNRRTFATTAASPSNAVSSNDPTAGKDKEIIAPGIDKKDVIALQAAINREHQLVHRSKTPIRNIKDKYRKQKDRDTQVDHFDEVKCRSLPKIPIGFDSEEMRFSDAEEDTDEESSLVHRIHGSLVLGVATPRTLRSMKFKISLPTVLEEEVSGDTGTKDFAGSDG</sequence>
<name>A0A2V3J5J0_9FLOR</name>
<dbReference type="AlphaFoldDB" id="A0A2V3J5J0"/>